<dbReference type="EMBL" id="NEDP02005573">
    <property type="protein sequence ID" value="OWF38075.1"/>
    <property type="molecule type" value="Genomic_DNA"/>
</dbReference>
<reference evidence="2 3" key="1">
    <citation type="journal article" date="2017" name="Nat. Ecol. Evol.">
        <title>Scallop genome provides insights into evolution of bilaterian karyotype and development.</title>
        <authorList>
            <person name="Wang S."/>
            <person name="Zhang J."/>
            <person name="Jiao W."/>
            <person name="Li J."/>
            <person name="Xun X."/>
            <person name="Sun Y."/>
            <person name="Guo X."/>
            <person name="Huan P."/>
            <person name="Dong B."/>
            <person name="Zhang L."/>
            <person name="Hu X."/>
            <person name="Sun X."/>
            <person name="Wang J."/>
            <person name="Zhao C."/>
            <person name="Wang Y."/>
            <person name="Wang D."/>
            <person name="Huang X."/>
            <person name="Wang R."/>
            <person name="Lv J."/>
            <person name="Li Y."/>
            <person name="Zhang Z."/>
            <person name="Liu B."/>
            <person name="Lu W."/>
            <person name="Hui Y."/>
            <person name="Liang J."/>
            <person name="Zhou Z."/>
            <person name="Hou R."/>
            <person name="Li X."/>
            <person name="Liu Y."/>
            <person name="Li H."/>
            <person name="Ning X."/>
            <person name="Lin Y."/>
            <person name="Zhao L."/>
            <person name="Xing Q."/>
            <person name="Dou J."/>
            <person name="Li Y."/>
            <person name="Mao J."/>
            <person name="Guo H."/>
            <person name="Dou H."/>
            <person name="Li T."/>
            <person name="Mu C."/>
            <person name="Jiang W."/>
            <person name="Fu Q."/>
            <person name="Fu X."/>
            <person name="Miao Y."/>
            <person name="Liu J."/>
            <person name="Yu Q."/>
            <person name="Li R."/>
            <person name="Liao H."/>
            <person name="Li X."/>
            <person name="Kong Y."/>
            <person name="Jiang Z."/>
            <person name="Chourrout D."/>
            <person name="Li R."/>
            <person name="Bao Z."/>
        </authorList>
    </citation>
    <scope>NUCLEOTIDE SEQUENCE [LARGE SCALE GENOMIC DNA]</scope>
    <source>
        <strain evidence="2 3">PY_sf001</strain>
    </source>
</reference>
<dbReference type="GO" id="GO:0017101">
    <property type="term" value="C:aminoacyl-tRNA synthetase multienzyme complex"/>
    <property type="evidence" value="ECO:0007669"/>
    <property type="project" value="InterPro"/>
</dbReference>
<dbReference type="GO" id="GO:0043517">
    <property type="term" value="P:positive regulation of DNA damage response, signal transduction by p53 class mediator"/>
    <property type="evidence" value="ECO:0007669"/>
    <property type="project" value="InterPro"/>
</dbReference>
<dbReference type="SUPFAM" id="SSF47616">
    <property type="entry name" value="GST C-terminal domain-like"/>
    <property type="match status" value="1"/>
</dbReference>
<dbReference type="GO" id="GO:0005634">
    <property type="term" value="C:nucleus"/>
    <property type="evidence" value="ECO:0007669"/>
    <property type="project" value="TreeGrafter"/>
</dbReference>
<dbReference type="InterPro" id="IPR053836">
    <property type="entry name" value="Arc1-like_N"/>
</dbReference>
<organism evidence="2 3">
    <name type="scientific">Mizuhopecten yessoensis</name>
    <name type="common">Japanese scallop</name>
    <name type="synonym">Patinopecten yessoensis</name>
    <dbReference type="NCBI Taxonomy" id="6573"/>
    <lineage>
        <taxon>Eukaryota</taxon>
        <taxon>Metazoa</taxon>
        <taxon>Spiralia</taxon>
        <taxon>Lophotrochozoa</taxon>
        <taxon>Mollusca</taxon>
        <taxon>Bivalvia</taxon>
        <taxon>Autobranchia</taxon>
        <taxon>Pteriomorphia</taxon>
        <taxon>Pectinida</taxon>
        <taxon>Pectinoidea</taxon>
        <taxon>Pectinidae</taxon>
        <taxon>Mizuhopecten</taxon>
    </lineage>
</organism>
<comment type="caution">
    <text evidence="2">The sequence shown here is derived from an EMBL/GenBank/DDBJ whole genome shotgun (WGS) entry which is preliminary data.</text>
</comment>
<dbReference type="GO" id="GO:0003746">
    <property type="term" value="F:translation elongation factor activity"/>
    <property type="evidence" value="ECO:0007669"/>
    <property type="project" value="UniProtKB-KW"/>
</dbReference>
<dbReference type="Gene3D" id="3.40.30.90">
    <property type="match status" value="1"/>
</dbReference>
<evidence type="ECO:0000313" key="2">
    <source>
        <dbReference type="EMBL" id="OWF38075.1"/>
    </source>
</evidence>
<name>A0A210PNK1_MIZYE</name>
<keyword evidence="2" id="KW-0648">Protein biosynthesis</keyword>
<dbReference type="STRING" id="6573.A0A210PNK1"/>
<dbReference type="AlphaFoldDB" id="A0A210PNK1"/>
<dbReference type="InterPro" id="IPR042450">
    <property type="entry name" value="EEF1E1"/>
</dbReference>
<dbReference type="Proteomes" id="UP000242188">
    <property type="component" value="Unassembled WGS sequence"/>
</dbReference>
<dbReference type="Pfam" id="PF21972">
    <property type="entry name" value="Arc1p_N_like"/>
    <property type="match status" value="1"/>
</dbReference>
<keyword evidence="3" id="KW-1185">Reference proteome</keyword>
<dbReference type="PROSITE" id="PS50405">
    <property type="entry name" value="GST_CTER"/>
    <property type="match status" value="1"/>
</dbReference>
<dbReference type="OrthoDB" id="19141at2759"/>
<dbReference type="PANTHER" id="PTHR44490:SF1">
    <property type="entry name" value="EUKARYOTIC TRANSLATION ELONGATION FACTOR 1 EPSILON-1"/>
    <property type="match status" value="1"/>
</dbReference>
<dbReference type="InterPro" id="IPR010987">
    <property type="entry name" value="Glutathione-S-Trfase_C-like"/>
</dbReference>
<dbReference type="GO" id="GO:0005737">
    <property type="term" value="C:cytoplasm"/>
    <property type="evidence" value="ECO:0007669"/>
    <property type="project" value="TreeGrafter"/>
</dbReference>
<dbReference type="InterPro" id="IPR036282">
    <property type="entry name" value="Glutathione-S-Trfase_C_sf"/>
</dbReference>
<accession>A0A210PNK1</accession>
<evidence type="ECO:0000313" key="3">
    <source>
        <dbReference type="Proteomes" id="UP000242188"/>
    </source>
</evidence>
<dbReference type="CDD" id="cd10305">
    <property type="entry name" value="GST_C_AIMP3"/>
    <property type="match status" value="1"/>
</dbReference>
<dbReference type="InterPro" id="IPR053837">
    <property type="entry name" value="AIMP3/p18_C"/>
</dbReference>
<protein>
    <submittedName>
        <fullName evidence="2">Eukaryotic translation elongation factor 1 epsilon-1</fullName>
    </submittedName>
</protein>
<gene>
    <name evidence="2" type="ORF">KP79_PYT09104</name>
</gene>
<evidence type="ECO:0000259" key="1">
    <source>
        <dbReference type="PROSITE" id="PS50405"/>
    </source>
</evidence>
<sequence>MVDTCDELSRLATYLGVSCGKMSFDGKEKVPVLKVQNNSNPKGLVTVAKYLTRSSQNAKNLLGATPEEKAAVDQWLEYRITRIDRSAQDKDVTNTLKELNHYLADKVYIMGSCLTLADILLYNGLIEIMGGLTFYEKETFMNLSRWFDNIQHQPALRQSLGLVSFQRNQLYKGVKVH</sequence>
<proteinExistence type="predicted"/>
<keyword evidence="2" id="KW-0251">Elongation factor</keyword>
<feature type="domain" description="GST C-terminal" evidence="1">
    <location>
        <begin position="40"/>
        <end position="170"/>
    </location>
</feature>
<dbReference type="Gene3D" id="1.20.1050.10">
    <property type="match status" value="1"/>
</dbReference>
<dbReference type="PANTHER" id="PTHR44490">
    <property type="entry name" value="EUKARYOTIC TRANSLATION ELONGATION FACTOR 1 EPSILON-1"/>
    <property type="match status" value="1"/>
</dbReference>